<keyword evidence="1" id="KW-0560">Oxidoreductase</keyword>
<gene>
    <name evidence="1" type="ORF">CFBP7129_25555</name>
</gene>
<dbReference type="RefSeq" id="WP_111791735.1">
    <property type="nucleotide sequence ID" value="NZ_CP039923.1"/>
</dbReference>
<keyword evidence="1" id="KW-0503">Monooxygenase</keyword>
<reference evidence="1 2" key="1">
    <citation type="submission" date="2019-04" db="EMBL/GenBank/DDBJ databases">
        <title>Complete genome sequence of Agrobacterium tumefaciens CFBP7129.</title>
        <authorList>
            <person name="Haryono M."/>
            <person name="Lin Y.-C."/>
            <person name="Lai E.-M."/>
            <person name="Kuo C.-H."/>
        </authorList>
    </citation>
    <scope>NUCLEOTIDE SEQUENCE [LARGE SCALE GENOMIC DNA]</scope>
    <source>
        <strain evidence="1 2">CFBP7129</strain>
    </source>
</reference>
<accession>A0A4D7YJ60</accession>
<dbReference type="Proteomes" id="UP000298649">
    <property type="component" value="Chromosome linear"/>
</dbReference>
<organism evidence="1 2">
    <name type="scientific">Agrobacterium tumefaciens</name>
    <dbReference type="NCBI Taxonomy" id="358"/>
    <lineage>
        <taxon>Bacteria</taxon>
        <taxon>Pseudomonadati</taxon>
        <taxon>Pseudomonadota</taxon>
        <taxon>Alphaproteobacteria</taxon>
        <taxon>Hyphomicrobiales</taxon>
        <taxon>Rhizobiaceae</taxon>
        <taxon>Rhizobium/Agrobacterium group</taxon>
        <taxon>Agrobacterium</taxon>
        <taxon>Agrobacterium tumefaciens complex</taxon>
    </lineage>
</organism>
<dbReference type="InterPro" id="IPR011008">
    <property type="entry name" value="Dimeric_a/b-barrel"/>
</dbReference>
<dbReference type="EMBL" id="CP039923">
    <property type="protein sequence ID" value="QCL97461.1"/>
    <property type="molecule type" value="Genomic_DNA"/>
</dbReference>
<dbReference type="PROSITE" id="PS51725">
    <property type="entry name" value="ABM"/>
    <property type="match status" value="1"/>
</dbReference>
<protein>
    <submittedName>
        <fullName evidence="1">Antibiotic biosynthesis monooxygenase</fullName>
    </submittedName>
</protein>
<dbReference type="InterPro" id="IPR007138">
    <property type="entry name" value="ABM_dom"/>
</dbReference>
<proteinExistence type="predicted"/>
<dbReference type="GO" id="GO:0004497">
    <property type="term" value="F:monooxygenase activity"/>
    <property type="evidence" value="ECO:0007669"/>
    <property type="project" value="UniProtKB-KW"/>
</dbReference>
<dbReference type="AlphaFoldDB" id="A0A4D7YJ60"/>
<dbReference type="Pfam" id="PF03992">
    <property type="entry name" value="ABM"/>
    <property type="match status" value="1"/>
</dbReference>
<name>A0A4D7YJ60_AGRTU</name>
<sequence>MLIITGYMHVDPADLAQFMTELDVLASATRKRPGSITYDAAAVDPLSGRLLISERWVDQAALSAHLQAADTVAFVSRWSGKMRGEIRKYDALNERDVMDC</sequence>
<dbReference type="SUPFAM" id="SSF54909">
    <property type="entry name" value="Dimeric alpha+beta barrel"/>
    <property type="match status" value="1"/>
</dbReference>
<dbReference type="Gene3D" id="3.30.70.100">
    <property type="match status" value="1"/>
</dbReference>
<evidence type="ECO:0000313" key="2">
    <source>
        <dbReference type="Proteomes" id="UP000298649"/>
    </source>
</evidence>
<evidence type="ECO:0000313" key="1">
    <source>
        <dbReference type="EMBL" id="QCL97461.1"/>
    </source>
</evidence>